<dbReference type="EMBL" id="CM056743">
    <property type="protein sequence ID" value="KAJ8673141.1"/>
    <property type="molecule type" value="Genomic_DNA"/>
</dbReference>
<proteinExistence type="predicted"/>
<reference evidence="1" key="1">
    <citation type="submission" date="2023-04" db="EMBL/GenBank/DDBJ databases">
        <title>A chromosome-level genome assembly of the parasitoid wasp Eretmocerus hayati.</title>
        <authorList>
            <person name="Zhong Y."/>
            <person name="Liu S."/>
            <person name="Liu Y."/>
        </authorList>
    </citation>
    <scope>NUCLEOTIDE SEQUENCE</scope>
    <source>
        <strain evidence="1">ZJU_SS_LIU_2023</strain>
    </source>
</reference>
<protein>
    <submittedName>
        <fullName evidence="1">Uncharacterized protein</fullName>
    </submittedName>
</protein>
<evidence type="ECO:0000313" key="1">
    <source>
        <dbReference type="EMBL" id="KAJ8673141.1"/>
    </source>
</evidence>
<name>A0ACC2NQH7_9HYME</name>
<feature type="non-terminal residue" evidence="1">
    <location>
        <position position="1"/>
    </location>
</feature>
<accession>A0ACC2NQH7</accession>
<dbReference type="Proteomes" id="UP001239111">
    <property type="component" value="Chromosome 3"/>
</dbReference>
<gene>
    <name evidence="1" type="ORF">QAD02_004403</name>
</gene>
<organism evidence="1 2">
    <name type="scientific">Eretmocerus hayati</name>
    <dbReference type="NCBI Taxonomy" id="131215"/>
    <lineage>
        <taxon>Eukaryota</taxon>
        <taxon>Metazoa</taxon>
        <taxon>Ecdysozoa</taxon>
        <taxon>Arthropoda</taxon>
        <taxon>Hexapoda</taxon>
        <taxon>Insecta</taxon>
        <taxon>Pterygota</taxon>
        <taxon>Neoptera</taxon>
        <taxon>Endopterygota</taxon>
        <taxon>Hymenoptera</taxon>
        <taxon>Apocrita</taxon>
        <taxon>Proctotrupomorpha</taxon>
        <taxon>Chalcidoidea</taxon>
        <taxon>Aphelinidae</taxon>
        <taxon>Aphelininae</taxon>
        <taxon>Eretmocerus</taxon>
    </lineage>
</organism>
<evidence type="ECO:0000313" key="2">
    <source>
        <dbReference type="Proteomes" id="UP001239111"/>
    </source>
</evidence>
<sequence length="207" mass="23135">FGHVFNSTNGNFSALLEKKEDIWQLVLGVADLYQKDAWTESAKLNASTLHLFASTFCKENSGCKINELLPRALNWTIFKLPNLVNRSLTIDEESKLLQSAEGCRLNPGSNIRNVDTCLLGTILETLALVEKKAFTRNLPMKFAAKVLVKTKTECNSAGSDSKVLKSYLDISRIRCFVEVVKSLIPSLNLIEDELANFNSIQQSLDEY</sequence>
<keyword evidence="2" id="KW-1185">Reference proteome</keyword>
<comment type="caution">
    <text evidence="1">The sequence shown here is derived from an EMBL/GenBank/DDBJ whole genome shotgun (WGS) entry which is preliminary data.</text>
</comment>
<feature type="non-terminal residue" evidence="1">
    <location>
        <position position="207"/>
    </location>
</feature>